<feature type="transmembrane region" description="Helical" evidence="6">
    <location>
        <begin position="93"/>
        <end position="115"/>
    </location>
</feature>
<dbReference type="STRING" id="653930.SAMN05216589_1702"/>
<dbReference type="Proteomes" id="UP000186904">
    <property type="component" value="Unassembled WGS sequence"/>
</dbReference>
<dbReference type="AlphaFoldDB" id="A0A1I4LMR6"/>
<dbReference type="SUPFAM" id="SSF81342">
    <property type="entry name" value="Transmembrane di-heme cytochromes"/>
    <property type="match status" value="1"/>
</dbReference>
<feature type="transmembrane region" description="Helical" evidence="6">
    <location>
        <begin position="146"/>
        <end position="164"/>
    </location>
</feature>
<organism evidence="9 10">
    <name type="scientific">Halopseudomonas bauzanensis</name>
    <dbReference type="NCBI Taxonomy" id="653930"/>
    <lineage>
        <taxon>Bacteria</taxon>
        <taxon>Pseudomonadati</taxon>
        <taxon>Pseudomonadota</taxon>
        <taxon>Gammaproteobacteria</taxon>
        <taxon>Pseudomonadales</taxon>
        <taxon>Pseudomonadaceae</taxon>
        <taxon>Halopseudomonas</taxon>
    </lineage>
</organism>
<feature type="transmembrane region" description="Helical" evidence="6">
    <location>
        <begin position="12"/>
        <end position="33"/>
    </location>
</feature>
<dbReference type="InterPro" id="IPR016174">
    <property type="entry name" value="Di-haem_cyt_TM"/>
</dbReference>
<gene>
    <name evidence="9" type="ORF">SAMN04487855_1611</name>
    <name evidence="8" type="ORF">SAMN05216589_1702</name>
</gene>
<dbReference type="GO" id="GO:0005886">
    <property type="term" value="C:plasma membrane"/>
    <property type="evidence" value="ECO:0007669"/>
    <property type="project" value="UniProtKB-SubCell"/>
</dbReference>
<dbReference type="EMBL" id="FOGN01000002">
    <property type="protein sequence ID" value="SER88773.1"/>
    <property type="molecule type" value="Genomic_DNA"/>
</dbReference>
<evidence type="ECO:0000256" key="6">
    <source>
        <dbReference type="SAM" id="Phobius"/>
    </source>
</evidence>
<dbReference type="EMBL" id="FOUA01000002">
    <property type="protein sequence ID" value="SFL92201.1"/>
    <property type="molecule type" value="Genomic_DNA"/>
</dbReference>
<evidence type="ECO:0000256" key="3">
    <source>
        <dbReference type="ARBA" id="ARBA00022692"/>
    </source>
</evidence>
<evidence type="ECO:0000256" key="5">
    <source>
        <dbReference type="ARBA" id="ARBA00023136"/>
    </source>
</evidence>
<dbReference type="RefSeq" id="WP_074779085.1">
    <property type="nucleotide sequence ID" value="NZ_FOGN01000002.1"/>
</dbReference>
<evidence type="ECO:0000313" key="9">
    <source>
        <dbReference type="EMBL" id="SFL92201.1"/>
    </source>
</evidence>
<dbReference type="InterPro" id="IPR011577">
    <property type="entry name" value="Cyt_b561_bac/Ni-Hgenase"/>
</dbReference>
<evidence type="ECO:0000256" key="1">
    <source>
        <dbReference type="ARBA" id="ARBA00004651"/>
    </source>
</evidence>
<dbReference type="GO" id="GO:0020037">
    <property type="term" value="F:heme binding"/>
    <property type="evidence" value="ECO:0007669"/>
    <property type="project" value="TreeGrafter"/>
</dbReference>
<feature type="transmembrane region" description="Helical" evidence="6">
    <location>
        <begin position="39"/>
        <end position="60"/>
    </location>
</feature>
<dbReference type="Gene3D" id="1.20.950.20">
    <property type="entry name" value="Transmembrane di-heme cytochromes, Chain C"/>
    <property type="match status" value="1"/>
</dbReference>
<dbReference type="GO" id="GO:0022904">
    <property type="term" value="P:respiratory electron transport chain"/>
    <property type="evidence" value="ECO:0007669"/>
    <property type="project" value="InterPro"/>
</dbReference>
<sequence>MSVRITVWDLPLRLFHWLLVLAVTGALVTINLGDSWMEWHGRFGLAVVGLIVFRLAWGVLGSTHSRFASFFPSPAAIARYCRGQWRGVGHNPLGALSVYALLGLFTFQAFSGLFASDEIAFSGPLSQAVSYNAVNTLSRWHRQTELWLYLLIGLHLLAIIAYRLRGRQLLGPMLHGKVETTEATEPRGGGAGAFTVALIVALAAVWLANGGWLQP</sequence>
<dbReference type="OrthoDB" id="196472at2"/>
<protein>
    <submittedName>
        <fullName evidence="9">Cytochrome b</fullName>
    </submittedName>
</protein>
<dbReference type="GO" id="GO:0009055">
    <property type="term" value="F:electron transfer activity"/>
    <property type="evidence" value="ECO:0007669"/>
    <property type="project" value="InterPro"/>
</dbReference>
<name>A0A1I4LMR6_9GAMM</name>
<dbReference type="Proteomes" id="UP000186599">
    <property type="component" value="Unassembled WGS sequence"/>
</dbReference>
<evidence type="ECO:0000256" key="4">
    <source>
        <dbReference type="ARBA" id="ARBA00022989"/>
    </source>
</evidence>
<evidence type="ECO:0000313" key="10">
    <source>
        <dbReference type="Proteomes" id="UP000186599"/>
    </source>
</evidence>
<keyword evidence="3 6" id="KW-0812">Transmembrane</keyword>
<evidence type="ECO:0000313" key="11">
    <source>
        <dbReference type="Proteomes" id="UP000186904"/>
    </source>
</evidence>
<comment type="subcellular location">
    <subcellularLocation>
        <location evidence="1">Cell membrane</location>
        <topology evidence="1">Multi-pass membrane protein</topology>
    </subcellularLocation>
</comment>
<evidence type="ECO:0000259" key="7">
    <source>
        <dbReference type="Pfam" id="PF01292"/>
    </source>
</evidence>
<feature type="domain" description="Cytochrome b561 bacterial/Ni-hydrogenase" evidence="7">
    <location>
        <begin position="7"/>
        <end position="176"/>
    </location>
</feature>
<dbReference type="PANTHER" id="PTHR30485">
    <property type="entry name" value="NI/FE-HYDROGENASE 1 B-TYPE CYTOCHROME SUBUNIT"/>
    <property type="match status" value="1"/>
</dbReference>
<keyword evidence="4 6" id="KW-1133">Transmembrane helix</keyword>
<dbReference type="InterPro" id="IPR051542">
    <property type="entry name" value="Hydrogenase_cytochrome"/>
</dbReference>
<reference evidence="10 11" key="1">
    <citation type="submission" date="2016-10" db="EMBL/GenBank/DDBJ databases">
        <authorList>
            <person name="de Groot N.N."/>
        </authorList>
    </citation>
    <scope>NUCLEOTIDE SEQUENCE [LARGE SCALE GENOMIC DNA]</scope>
    <source>
        <strain evidence="9 10">CGMCC 1.9095</strain>
        <strain evidence="8 11">DSM 22558</strain>
    </source>
</reference>
<dbReference type="PANTHER" id="PTHR30485:SF2">
    <property type="entry name" value="BLL0597 PROTEIN"/>
    <property type="match status" value="1"/>
</dbReference>
<proteinExistence type="predicted"/>
<keyword evidence="2" id="KW-1003">Cell membrane</keyword>
<feature type="transmembrane region" description="Helical" evidence="6">
    <location>
        <begin position="191"/>
        <end position="208"/>
    </location>
</feature>
<keyword evidence="5 6" id="KW-0472">Membrane</keyword>
<evidence type="ECO:0000313" key="8">
    <source>
        <dbReference type="EMBL" id="SER88773.1"/>
    </source>
</evidence>
<keyword evidence="10" id="KW-1185">Reference proteome</keyword>
<dbReference type="Pfam" id="PF01292">
    <property type="entry name" value="Ni_hydr_CYTB"/>
    <property type="match status" value="1"/>
</dbReference>
<evidence type="ECO:0000256" key="2">
    <source>
        <dbReference type="ARBA" id="ARBA00022475"/>
    </source>
</evidence>
<accession>A0A1I4LMR6</accession>